<sequence>MSVSTHARKAAKAKPLSNEEVSSLLNLLKLEVLSLRSACTSDTAEMQSLQMTLSLPPPTISSSQHTSHSNSSAYNRFMQEPYRAADCFNQLRSDGSNFTEWVTCLNRVLCVAFNSKLVYTHLLETLLTIQPTTNVWCPPTHVVNKFGASCFHCGYTSHWRADFSHKRGVAHPNSPTPSQTSRLATPDQRPQQGSDGSYQREHVSQVHFVKHKASNKVLIDTGASIHLFVALHFASRIHPISPFHIFFANSNSSILISQMTTLSLPVRNGYVEIRNVAYSDKISGMILFSCNHHLQQ</sequence>
<dbReference type="AlphaFoldDB" id="A0A9Q3CR35"/>
<reference evidence="2" key="1">
    <citation type="submission" date="2021-03" db="EMBL/GenBank/DDBJ databases">
        <title>Draft genome sequence of rust myrtle Austropuccinia psidii MF-1, a brazilian biotype.</title>
        <authorList>
            <person name="Quecine M.C."/>
            <person name="Pachon D.M.R."/>
            <person name="Bonatelli M.L."/>
            <person name="Correr F.H."/>
            <person name="Franceschini L.M."/>
            <person name="Leite T.F."/>
            <person name="Margarido G.R.A."/>
            <person name="Almeida C.A."/>
            <person name="Ferrarezi J.A."/>
            <person name="Labate C.A."/>
        </authorList>
    </citation>
    <scope>NUCLEOTIDE SEQUENCE</scope>
    <source>
        <strain evidence="2">MF-1</strain>
    </source>
</reference>
<comment type="caution">
    <text evidence="2">The sequence shown here is derived from an EMBL/GenBank/DDBJ whole genome shotgun (WGS) entry which is preliminary data.</text>
</comment>
<organism evidence="2 3">
    <name type="scientific">Austropuccinia psidii MF-1</name>
    <dbReference type="NCBI Taxonomy" id="1389203"/>
    <lineage>
        <taxon>Eukaryota</taxon>
        <taxon>Fungi</taxon>
        <taxon>Dikarya</taxon>
        <taxon>Basidiomycota</taxon>
        <taxon>Pucciniomycotina</taxon>
        <taxon>Pucciniomycetes</taxon>
        <taxon>Pucciniales</taxon>
        <taxon>Sphaerophragmiaceae</taxon>
        <taxon>Austropuccinia</taxon>
    </lineage>
</organism>
<feature type="region of interest" description="Disordered" evidence="1">
    <location>
        <begin position="166"/>
        <end position="197"/>
    </location>
</feature>
<proteinExistence type="predicted"/>
<keyword evidence="3" id="KW-1185">Reference proteome</keyword>
<feature type="compositionally biased region" description="Polar residues" evidence="1">
    <location>
        <begin position="176"/>
        <end position="197"/>
    </location>
</feature>
<dbReference type="EMBL" id="AVOT02009544">
    <property type="protein sequence ID" value="MBW0488317.1"/>
    <property type="molecule type" value="Genomic_DNA"/>
</dbReference>
<dbReference type="Proteomes" id="UP000765509">
    <property type="component" value="Unassembled WGS sequence"/>
</dbReference>
<gene>
    <name evidence="2" type="ORF">O181_028032</name>
</gene>
<accession>A0A9Q3CR35</accession>
<evidence type="ECO:0000313" key="2">
    <source>
        <dbReference type="EMBL" id="MBW0488317.1"/>
    </source>
</evidence>
<evidence type="ECO:0000256" key="1">
    <source>
        <dbReference type="SAM" id="MobiDB-lite"/>
    </source>
</evidence>
<name>A0A9Q3CR35_9BASI</name>
<protein>
    <submittedName>
        <fullName evidence="2">Uncharacterized protein</fullName>
    </submittedName>
</protein>
<evidence type="ECO:0000313" key="3">
    <source>
        <dbReference type="Proteomes" id="UP000765509"/>
    </source>
</evidence>